<accession>A0A2K1IY17</accession>
<organism evidence="1">
    <name type="scientific">Physcomitrium patens</name>
    <name type="common">Spreading-leaved earth moss</name>
    <name type="synonym">Physcomitrella patens</name>
    <dbReference type="NCBI Taxonomy" id="3218"/>
    <lineage>
        <taxon>Eukaryota</taxon>
        <taxon>Viridiplantae</taxon>
        <taxon>Streptophyta</taxon>
        <taxon>Embryophyta</taxon>
        <taxon>Bryophyta</taxon>
        <taxon>Bryophytina</taxon>
        <taxon>Bryopsida</taxon>
        <taxon>Funariidae</taxon>
        <taxon>Funariales</taxon>
        <taxon>Funariaceae</taxon>
        <taxon>Physcomitrium</taxon>
    </lineage>
</organism>
<dbReference type="InParanoid" id="A0A2K1IY17"/>
<evidence type="ECO:0000313" key="2">
    <source>
        <dbReference type="EnsemblPlants" id="Pp3c19_11110V3.1"/>
    </source>
</evidence>
<evidence type="ECO:0000313" key="3">
    <source>
        <dbReference type="Proteomes" id="UP000006727"/>
    </source>
</evidence>
<reference evidence="2" key="3">
    <citation type="submission" date="2020-12" db="UniProtKB">
        <authorList>
            <consortium name="EnsemblPlants"/>
        </authorList>
    </citation>
    <scope>IDENTIFICATION</scope>
</reference>
<dbReference type="EnsemblPlants" id="Pp3c19_11110V3.1">
    <property type="protein sequence ID" value="Pp3c19_11110V3.1"/>
    <property type="gene ID" value="Pp3c19_11110"/>
</dbReference>
<reference evidence="1 3" key="1">
    <citation type="journal article" date="2008" name="Science">
        <title>The Physcomitrella genome reveals evolutionary insights into the conquest of land by plants.</title>
        <authorList>
            <person name="Rensing S."/>
            <person name="Lang D."/>
            <person name="Zimmer A."/>
            <person name="Terry A."/>
            <person name="Salamov A."/>
            <person name="Shapiro H."/>
            <person name="Nishiyama T."/>
            <person name="Perroud P.-F."/>
            <person name="Lindquist E."/>
            <person name="Kamisugi Y."/>
            <person name="Tanahashi T."/>
            <person name="Sakakibara K."/>
            <person name="Fujita T."/>
            <person name="Oishi K."/>
            <person name="Shin-I T."/>
            <person name="Kuroki Y."/>
            <person name="Toyoda A."/>
            <person name="Suzuki Y."/>
            <person name="Hashimoto A."/>
            <person name="Yamaguchi K."/>
            <person name="Sugano A."/>
            <person name="Kohara Y."/>
            <person name="Fujiyama A."/>
            <person name="Anterola A."/>
            <person name="Aoki S."/>
            <person name="Ashton N."/>
            <person name="Barbazuk W.B."/>
            <person name="Barker E."/>
            <person name="Bennetzen J."/>
            <person name="Bezanilla M."/>
            <person name="Blankenship R."/>
            <person name="Cho S.H."/>
            <person name="Dutcher S."/>
            <person name="Estelle M."/>
            <person name="Fawcett J.A."/>
            <person name="Gundlach H."/>
            <person name="Hanada K."/>
            <person name="Heyl A."/>
            <person name="Hicks K.A."/>
            <person name="Hugh J."/>
            <person name="Lohr M."/>
            <person name="Mayer K."/>
            <person name="Melkozernov A."/>
            <person name="Murata T."/>
            <person name="Nelson D."/>
            <person name="Pils B."/>
            <person name="Prigge M."/>
            <person name="Reiss B."/>
            <person name="Renner T."/>
            <person name="Rombauts S."/>
            <person name="Rushton P."/>
            <person name="Sanderfoot A."/>
            <person name="Schween G."/>
            <person name="Shiu S.-H."/>
            <person name="Stueber K."/>
            <person name="Theodoulou F.L."/>
            <person name="Tu H."/>
            <person name="Van de Peer Y."/>
            <person name="Verrier P.J."/>
            <person name="Waters E."/>
            <person name="Wood A."/>
            <person name="Yang L."/>
            <person name="Cove D."/>
            <person name="Cuming A."/>
            <person name="Hasebe M."/>
            <person name="Lucas S."/>
            <person name="Mishler D.B."/>
            <person name="Reski R."/>
            <person name="Grigoriev I."/>
            <person name="Quatrano R.S."/>
            <person name="Boore J.L."/>
        </authorList>
    </citation>
    <scope>NUCLEOTIDE SEQUENCE [LARGE SCALE GENOMIC DNA]</scope>
    <source>
        <strain evidence="2 3">cv. Gransden 2004</strain>
    </source>
</reference>
<gene>
    <name evidence="1" type="ORF">PHYPA_023997</name>
</gene>
<reference evidence="1 3" key="2">
    <citation type="journal article" date="2018" name="Plant J.">
        <title>The Physcomitrella patens chromosome-scale assembly reveals moss genome structure and evolution.</title>
        <authorList>
            <person name="Lang D."/>
            <person name="Ullrich K.K."/>
            <person name="Murat F."/>
            <person name="Fuchs J."/>
            <person name="Jenkins J."/>
            <person name="Haas F.B."/>
            <person name="Piednoel M."/>
            <person name="Gundlach H."/>
            <person name="Van Bel M."/>
            <person name="Meyberg R."/>
            <person name="Vives C."/>
            <person name="Morata J."/>
            <person name="Symeonidi A."/>
            <person name="Hiss M."/>
            <person name="Muchero W."/>
            <person name="Kamisugi Y."/>
            <person name="Saleh O."/>
            <person name="Blanc G."/>
            <person name="Decker E.L."/>
            <person name="van Gessel N."/>
            <person name="Grimwood J."/>
            <person name="Hayes R.D."/>
            <person name="Graham S.W."/>
            <person name="Gunter L.E."/>
            <person name="McDaniel S.F."/>
            <person name="Hoernstein S.N.W."/>
            <person name="Larsson A."/>
            <person name="Li F.W."/>
            <person name="Perroud P.F."/>
            <person name="Phillips J."/>
            <person name="Ranjan P."/>
            <person name="Rokshar D.S."/>
            <person name="Rothfels C.J."/>
            <person name="Schneider L."/>
            <person name="Shu S."/>
            <person name="Stevenson D.W."/>
            <person name="Thummler F."/>
            <person name="Tillich M."/>
            <person name="Villarreal Aguilar J.C."/>
            <person name="Widiez T."/>
            <person name="Wong G.K."/>
            <person name="Wymore A."/>
            <person name="Zhang Y."/>
            <person name="Zimmer A.D."/>
            <person name="Quatrano R.S."/>
            <person name="Mayer K.F.X."/>
            <person name="Goodstein D."/>
            <person name="Casacuberta J.M."/>
            <person name="Vandepoele K."/>
            <person name="Reski R."/>
            <person name="Cuming A.C."/>
            <person name="Tuskan G.A."/>
            <person name="Maumus F."/>
            <person name="Salse J."/>
            <person name="Schmutz J."/>
            <person name="Rensing S.A."/>
        </authorList>
    </citation>
    <scope>NUCLEOTIDE SEQUENCE [LARGE SCALE GENOMIC DNA]</scope>
    <source>
        <strain evidence="2 3">cv. Gransden 2004</strain>
    </source>
</reference>
<dbReference type="Proteomes" id="UP000006727">
    <property type="component" value="Chromosome 19"/>
</dbReference>
<sequence length="34" mass="3951">MEKVYAAFYLNGFLFIQHLTEDGDAMQALKRKNS</sequence>
<dbReference type="Gramene" id="Pp3c19_11110V3.1">
    <property type="protein sequence ID" value="Pp3c19_11110V3.1"/>
    <property type="gene ID" value="Pp3c19_11110"/>
</dbReference>
<evidence type="ECO:0000313" key="1">
    <source>
        <dbReference type="EMBL" id="PNR34180.1"/>
    </source>
</evidence>
<keyword evidence="3" id="KW-1185">Reference proteome</keyword>
<dbReference type="EMBL" id="ABEU02000019">
    <property type="protein sequence ID" value="PNR34180.1"/>
    <property type="molecule type" value="Genomic_DNA"/>
</dbReference>
<name>A0A2K1IY17_PHYPA</name>
<dbReference type="AlphaFoldDB" id="A0A2K1IY17"/>
<proteinExistence type="predicted"/>
<protein>
    <submittedName>
        <fullName evidence="1 2">Uncharacterized protein</fullName>
    </submittedName>
</protein>